<feature type="transmembrane region" description="Helical" evidence="14">
    <location>
        <begin position="455"/>
        <end position="476"/>
    </location>
</feature>
<dbReference type="AlphaFoldDB" id="A0A518CMJ5"/>
<evidence type="ECO:0000256" key="5">
    <source>
        <dbReference type="ARBA" id="ARBA00022692"/>
    </source>
</evidence>
<comment type="catalytic activity">
    <reaction evidence="12">
        <text>L-proline(in) + Na(+)(in) = L-proline(out) + Na(+)(out)</text>
        <dbReference type="Rhea" id="RHEA:28967"/>
        <dbReference type="ChEBI" id="CHEBI:29101"/>
        <dbReference type="ChEBI" id="CHEBI:60039"/>
    </reaction>
</comment>
<dbReference type="GO" id="GO:0006814">
    <property type="term" value="P:sodium ion transport"/>
    <property type="evidence" value="ECO:0007669"/>
    <property type="project" value="UniProtKB-KW"/>
</dbReference>
<dbReference type="InterPro" id="IPR001734">
    <property type="entry name" value="Na/solute_symporter"/>
</dbReference>
<dbReference type="InterPro" id="IPR050277">
    <property type="entry name" value="Sodium:Solute_Symporter"/>
</dbReference>
<evidence type="ECO:0000256" key="14">
    <source>
        <dbReference type="SAM" id="Phobius"/>
    </source>
</evidence>
<evidence type="ECO:0000313" key="15">
    <source>
        <dbReference type="EMBL" id="QDU80442.1"/>
    </source>
</evidence>
<dbReference type="EMBL" id="CP036281">
    <property type="protein sequence ID" value="QDU80442.1"/>
    <property type="molecule type" value="Genomic_DNA"/>
</dbReference>
<keyword evidence="10 14" id="KW-0472">Membrane</keyword>
<comment type="similarity">
    <text evidence="2 13">Belongs to the sodium:solute symporter (SSF) (TC 2.A.21) family.</text>
</comment>
<feature type="transmembrane region" description="Helical" evidence="14">
    <location>
        <begin position="13"/>
        <end position="30"/>
    </location>
</feature>
<dbReference type="KEGG" id="plon:Pla110_21720"/>
<proteinExistence type="inferred from homology"/>
<keyword evidence="3" id="KW-0813">Transport</keyword>
<feature type="transmembrane region" description="Helical" evidence="14">
    <location>
        <begin position="289"/>
        <end position="315"/>
    </location>
</feature>
<keyword evidence="11" id="KW-0739">Sodium transport</keyword>
<protein>
    <submittedName>
        <fullName evidence="15">Sodium/glucose cotransporter</fullName>
    </submittedName>
</protein>
<dbReference type="PANTHER" id="PTHR48086:SF3">
    <property type="entry name" value="SODIUM_PROLINE SYMPORTER"/>
    <property type="match status" value="1"/>
</dbReference>
<dbReference type="Gene3D" id="1.20.1730.10">
    <property type="entry name" value="Sodium/glucose cotransporter"/>
    <property type="match status" value="1"/>
</dbReference>
<name>A0A518CMJ5_9PLAN</name>
<evidence type="ECO:0000256" key="2">
    <source>
        <dbReference type="ARBA" id="ARBA00006434"/>
    </source>
</evidence>
<feature type="transmembrane region" description="Helical" evidence="14">
    <location>
        <begin position="162"/>
        <end position="184"/>
    </location>
</feature>
<reference evidence="15 16" key="1">
    <citation type="submission" date="2019-02" db="EMBL/GenBank/DDBJ databases">
        <title>Deep-cultivation of Planctomycetes and their phenomic and genomic characterization uncovers novel biology.</title>
        <authorList>
            <person name="Wiegand S."/>
            <person name="Jogler M."/>
            <person name="Boedeker C."/>
            <person name="Pinto D."/>
            <person name="Vollmers J."/>
            <person name="Rivas-Marin E."/>
            <person name="Kohn T."/>
            <person name="Peeters S.H."/>
            <person name="Heuer A."/>
            <person name="Rast P."/>
            <person name="Oberbeckmann S."/>
            <person name="Bunk B."/>
            <person name="Jeske O."/>
            <person name="Meyerdierks A."/>
            <person name="Storesund J.E."/>
            <person name="Kallscheuer N."/>
            <person name="Luecker S."/>
            <person name="Lage O.M."/>
            <person name="Pohl T."/>
            <person name="Merkel B.J."/>
            <person name="Hornburger P."/>
            <person name="Mueller R.-W."/>
            <person name="Bruemmer F."/>
            <person name="Labrenz M."/>
            <person name="Spormann A.M."/>
            <person name="Op den Camp H."/>
            <person name="Overmann J."/>
            <person name="Amann R."/>
            <person name="Jetten M.S.M."/>
            <person name="Mascher T."/>
            <person name="Medema M.H."/>
            <person name="Devos D.P."/>
            <person name="Kaster A.-K."/>
            <person name="Ovreas L."/>
            <person name="Rohde M."/>
            <person name="Galperin M.Y."/>
            <person name="Jogler C."/>
        </authorList>
    </citation>
    <scope>NUCLEOTIDE SEQUENCE [LARGE SCALE GENOMIC DNA]</scope>
    <source>
        <strain evidence="15 16">Pla110</strain>
    </source>
</reference>
<evidence type="ECO:0000256" key="11">
    <source>
        <dbReference type="ARBA" id="ARBA00023201"/>
    </source>
</evidence>
<organism evidence="15 16">
    <name type="scientific">Polystyrenella longa</name>
    <dbReference type="NCBI Taxonomy" id="2528007"/>
    <lineage>
        <taxon>Bacteria</taxon>
        <taxon>Pseudomonadati</taxon>
        <taxon>Planctomycetota</taxon>
        <taxon>Planctomycetia</taxon>
        <taxon>Planctomycetales</taxon>
        <taxon>Planctomycetaceae</taxon>
        <taxon>Polystyrenella</taxon>
    </lineage>
</organism>
<evidence type="ECO:0000256" key="13">
    <source>
        <dbReference type="RuleBase" id="RU362091"/>
    </source>
</evidence>
<keyword evidence="16" id="KW-1185">Reference proteome</keyword>
<dbReference type="PANTHER" id="PTHR48086">
    <property type="entry name" value="SODIUM/PROLINE SYMPORTER-RELATED"/>
    <property type="match status" value="1"/>
</dbReference>
<comment type="subcellular location">
    <subcellularLocation>
        <location evidence="1">Cell membrane</location>
        <topology evidence="1">Multi-pass membrane protein</topology>
    </subcellularLocation>
</comment>
<keyword evidence="6" id="KW-0769">Symport</keyword>
<dbReference type="Pfam" id="PF00474">
    <property type="entry name" value="SSF"/>
    <property type="match status" value="1"/>
</dbReference>
<feature type="transmembrane region" description="Helical" evidence="14">
    <location>
        <begin position="191"/>
        <end position="209"/>
    </location>
</feature>
<dbReference type="Proteomes" id="UP000317178">
    <property type="component" value="Chromosome"/>
</dbReference>
<feature type="transmembrane region" description="Helical" evidence="14">
    <location>
        <begin position="397"/>
        <end position="417"/>
    </location>
</feature>
<evidence type="ECO:0000256" key="9">
    <source>
        <dbReference type="ARBA" id="ARBA00023065"/>
    </source>
</evidence>
<feature type="transmembrane region" description="Helical" evidence="14">
    <location>
        <begin position="248"/>
        <end position="269"/>
    </location>
</feature>
<evidence type="ECO:0000256" key="10">
    <source>
        <dbReference type="ARBA" id="ARBA00023136"/>
    </source>
</evidence>
<dbReference type="PROSITE" id="PS50283">
    <property type="entry name" value="NA_SOLUT_SYMP_3"/>
    <property type="match status" value="1"/>
</dbReference>
<keyword evidence="7 14" id="KW-1133">Transmembrane helix</keyword>
<evidence type="ECO:0000256" key="3">
    <source>
        <dbReference type="ARBA" id="ARBA00022448"/>
    </source>
</evidence>
<evidence type="ECO:0000256" key="8">
    <source>
        <dbReference type="ARBA" id="ARBA00023053"/>
    </source>
</evidence>
<evidence type="ECO:0000256" key="7">
    <source>
        <dbReference type="ARBA" id="ARBA00022989"/>
    </source>
</evidence>
<keyword evidence="9" id="KW-0406">Ion transport</keyword>
<feature type="transmembrane region" description="Helical" evidence="14">
    <location>
        <begin position="342"/>
        <end position="363"/>
    </location>
</feature>
<dbReference type="InterPro" id="IPR038377">
    <property type="entry name" value="Na/Glc_symporter_sf"/>
</dbReference>
<feature type="transmembrane region" description="Helical" evidence="14">
    <location>
        <begin position="51"/>
        <end position="74"/>
    </location>
</feature>
<feature type="transmembrane region" description="Helical" evidence="14">
    <location>
        <begin position="80"/>
        <end position="102"/>
    </location>
</feature>
<gene>
    <name evidence="15" type="primary">sglT_3</name>
    <name evidence="15" type="ORF">Pla110_21720</name>
</gene>
<evidence type="ECO:0000313" key="16">
    <source>
        <dbReference type="Proteomes" id="UP000317178"/>
    </source>
</evidence>
<feature type="transmembrane region" description="Helical" evidence="14">
    <location>
        <begin position="496"/>
        <end position="516"/>
    </location>
</feature>
<evidence type="ECO:0000256" key="1">
    <source>
        <dbReference type="ARBA" id="ARBA00004651"/>
    </source>
</evidence>
<keyword evidence="8" id="KW-0915">Sodium</keyword>
<evidence type="ECO:0000256" key="6">
    <source>
        <dbReference type="ARBA" id="ARBA00022847"/>
    </source>
</evidence>
<dbReference type="GO" id="GO:0015293">
    <property type="term" value="F:symporter activity"/>
    <property type="evidence" value="ECO:0007669"/>
    <property type="project" value="UniProtKB-KW"/>
</dbReference>
<dbReference type="RefSeq" id="WP_144995722.1">
    <property type="nucleotide sequence ID" value="NZ_CP036281.1"/>
</dbReference>
<dbReference type="GO" id="GO:0005886">
    <property type="term" value="C:plasma membrane"/>
    <property type="evidence" value="ECO:0007669"/>
    <property type="project" value="UniProtKB-SubCell"/>
</dbReference>
<keyword evidence="5 14" id="KW-0812">Transmembrane</keyword>
<evidence type="ECO:0000256" key="12">
    <source>
        <dbReference type="ARBA" id="ARBA00033708"/>
    </source>
</evidence>
<evidence type="ECO:0000256" key="4">
    <source>
        <dbReference type="ARBA" id="ARBA00022475"/>
    </source>
</evidence>
<dbReference type="OrthoDB" id="9815743at2"/>
<sequence length="525" mass="56597">MELFQTNFTSLDWGIVIVYIAASALVGLWANKYVGNLSDYLVAGRTLRIRLALASMTGTELGLVTVIYMAQLGFTQQYAALYLGVLEGVALLMIGATGFVVVKLRQTEVMTIPEYYEQRYSSGVRVLGGTVMVLAGVLNMGLFLKAGSIFVTALTGMDDPDLIKWVMTVMLLLVLFYTVLGGMVSVVITDLIQFFVLGTSLLVACVFILGDLGLDGLRSIATDQHGYVNPFDSLKPEGAFNIVNGDQAGIGFTTIFQMMIIVGAASFLWPTTASRTLSVKNTKVARQLFFWSAIPLLARRAIPVFLGLGTFAFFASNVDLGTELMEKVGTGEVSTLAAMPLYLAKLIPTGLLGIIAAGMLAAFMSTHDSYLLTWSGVITQDICGPLFGPMSQRTRILITRVSIVVIGIMLLTWGLWYELSDQLWDYMAITGTVYFAGALPTIVGGLYWKKGTSQGAVAAILLGLTGIMALGNPVAWLDLKLHELGALPETFILNGAIMTIFTFVLSTVGYIITSLLTKSATVLEK</sequence>
<dbReference type="CDD" id="cd10322">
    <property type="entry name" value="SLC5sbd"/>
    <property type="match status" value="1"/>
</dbReference>
<feature type="transmembrane region" description="Helical" evidence="14">
    <location>
        <begin position="123"/>
        <end position="142"/>
    </location>
</feature>
<feature type="transmembrane region" description="Helical" evidence="14">
    <location>
        <begin position="423"/>
        <end position="448"/>
    </location>
</feature>
<keyword evidence="4" id="KW-1003">Cell membrane</keyword>
<accession>A0A518CMJ5</accession>